<dbReference type="PANTHER" id="PTHR11109">
    <property type="entry name" value="GTP CYCLOHYDROLASE I"/>
    <property type="match status" value="1"/>
</dbReference>
<keyword evidence="8" id="KW-1185">Reference proteome</keyword>
<accession>A0A0S7B5U9</accession>
<comment type="pathway">
    <text evidence="2 5">Cofactor biosynthesis; 7,8-dihydroneopterin triphosphate biosynthesis; 7,8-dihydroneopterin triphosphate from GTP: step 1/1.</text>
</comment>
<sequence length="219" mass="25224">MHIHDDPDDSEYLESMKLQMRQISDEQFHKFEGYAAEIFSAFGLNLNTPATKDTPRRFIKALFDSTEGYDGDPKLLRIFDTECRGEPDCRLSQVVEGPIPFFALCEHHALPFYGMAYVGYIAHENIIGISKLTRLVRIFSKRFAVQERIGQQIADTLETMLHPHGVAVYLEAHHLCMEMRGVRETSPKTRTTVWRGYFAEDPSLRAEFFTACGLQRNER</sequence>
<dbReference type="GO" id="GO:0008270">
    <property type="term" value="F:zinc ion binding"/>
    <property type="evidence" value="ECO:0007669"/>
    <property type="project" value="UniProtKB-UniRule"/>
</dbReference>
<dbReference type="AlphaFoldDB" id="A0A0S7B5U9"/>
<dbReference type="GO" id="GO:0006730">
    <property type="term" value="P:one-carbon metabolic process"/>
    <property type="evidence" value="ECO:0007669"/>
    <property type="project" value="UniProtKB-UniRule"/>
</dbReference>
<protein>
    <recommendedName>
        <fullName evidence="5">GTP cyclohydrolase 1</fullName>
        <ecNumber evidence="5">3.5.4.16</ecNumber>
    </recommendedName>
    <alternativeName>
        <fullName evidence="5">GTP cyclohydrolase I</fullName>
        <shortName evidence="5">GTP-CH-I</shortName>
    </alternativeName>
</protein>
<dbReference type="PANTHER" id="PTHR11109:SF7">
    <property type="entry name" value="GTP CYCLOHYDROLASE 1"/>
    <property type="match status" value="1"/>
</dbReference>
<evidence type="ECO:0000256" key="2">
    <source>
        <dbReference type="ARBA" id="ARBA00005080"/>
    </source>
</evidence>
<dbReference type="SUPFAM" id="SSF55620">
    <property type="entry name" value="Tetrahydrobiopterin biosynthesis enzymes-like"/>
    <property type="match status" value="1"/>
</dbReference>
<dbReference type="GO" id="GO:0046654">
    <property type="term" value="P:tetrahydrofolate biosynthetic process"/>
    <property type="evidence" value="ECO:0007669"/>
    <property type="project" value="UniProtKB-UniRule"/>
</dbReference>
<dbReference type="GO" id="GO:0006729">
    <property type="term" value="P:tetrahydrobiopterin biosynthetic process"/>
    <property type="evidence" value="ECO:0007669"/>
    <property type="project" value="TreeGrafter"/>
</dbReference>
<evidence type="ECO:0000259" key="6">
    <source>
        <dbReference type="Pfam" id="PF01227"/>
    </source>
</evidence>
<dbReference type="EMBL" id="DF967972">
    <property type="protein sequence ID" value="GAP12327.1"/>
    <property type="molecule type" value="Genomic_DNA"/>
</dbReference>
<dbReference type="STRING" id="360412.LARV_00060"/>
<comment type="catalytic activity">
    <reaction evidence="1 5">
        <text>GTP + H2O = 7,8-dihydroneopterin 3'-triphosphate + formate + H(+)</text>
        <dbReference type="Rhea" id="RHEA:17473"/>
        <dbReference type="ChEBI" id="CHEBI:15377"/>
        <dbReference type="ChEBI" id="CHEBI:15378"/>
        <dbReference type="ChEBI" id="CHEBI:15740"/>
        <dbReference type="ChEBI" id="CHEBI:37565"/>
        <dbReference type="ChEBI" id="CHEBI:58462"/>
        <dbReference type="EC" id="3.5.4.16"/>
    </reaction>
</comment>
<evidence type="ECO:0000313" key="7">
    <source>
        <dbReference type="EMBL" id="GAP12327.1"/>
    </source>
</evidence>
<feature type="domain" description="GTP cyclohydrolase I" evidence="6">
    <location>
        <begin position="35"/>
        <end position="211"/>
    </location>
</feature>
<dbReference type="Pfam" id="PF01227">
    <property type="entry name" value="GTP_cyclohydroI"/>
    <property type="match status" value="1"/>
</dbReference>
<feature type="binding site" evidence="5">
    <location>
        <position position="108"/>
    </location>
    <ligand>
        <name>Zn(2+)</name>
        <dbReference type="ChEBI" id="CHEBI:29105"/>
    </ligand>
</feature>
<dbReference type="InterPro" id="IPR043134">
    <property type="entry name" value="GTP-CH-I_N"/>
</dbReference>
<dbReference type="OrthoDB" id="9801207at2"/>
<dbReference type="UniPathway" id="UPA00848">
    <property type="reaction ID" value="UER00151"/>
</dbReference>
<dbReference type="InterPro" id="IPR020602">
    <property type="entry name" value="GTP_CycHdrlase_I_dom"/>
</dbReference>
<dbReference type="Gene3D" id="3.30.1130.10">
    <property type="match status" value="1"/>
</dbReference>
<evidence type="ECO:0000256" key="3">
    <source>
        <dbReference type="ARBA" id="ARBA00022563"/>
    </source>
</evidence>
<dbReference type="InterPro" id="IPR001474">
    <property type="entry name" value="GTP_CycHdrlase_I"/>
</dbReference>
<keyword evidence="5" id="KW-0479">Metal-binding</keyword>
<reference evidence="7" key="1">
    <citation type="submission" date="2015-07" db="EMBL/GenBank/DDBJ databases">
        <title>Draft Genome Sequences of Anaerolinea thermolimosa IMO-1, Bellilinea caldifistulae GOMI-1, Leptolinea tardivitalis YMTK-2, Levilinea saccharolytica KIBI-1,Longilinea arvoryzae KOME-1, Previously Described as Members of the Anaerolineaceae (Chloroflexi).</title>
        <authorList>
            <person name="Sekiguchi Y."/>
            <person name="Ohashi A."/>
            <person name="Matsuura N."/>
            <person name="Tourlousse M.D."/>
        </authorList>
    </citation>
    <scope>NUCLEOTIDE SEQUENCE [LARGE SCALE GENOMIC DNA]</scope>
    <source>
        <strain evidence="7">KOME-1</strain>
    </source>
</reference>
<dbReference type="GO" id="GO:0005525">
    <property type="term" value="F:GTP binding"/>
    <property type="evidence" value="ECO:0007669"/>
    <property type="project" value="UniProtKB-KW"/>
</dbReference>
<evidence type="ECO:0000256" key="5">
    <source>
        <dbReference type="HAMAP-Rule" id="MF_00223"/>
    </source>
</evidence>
<keyword evidence="5" id="KW-0342">GTP-binding</keyword>
<name>A0A0S7B5U9_9CHLR</name>
<comment type="subunit">
    <text evidence="5">Homopolymer.</text>
</comment>
<proteinExistence type="inferred from homology"/>
<evidence type="ECO:0000256" key="4">
    <source>
        <dbReference type="ARBA" id="ARBA00022801"/>
    </source>
</evidence>
<gene>
    <name evidence="5" type="primary">folE</name>
    <name evidence="7" type="ORF">LARV_00060</name>
</gene>
<comment type="similarity">
    <text evidence="5">Belongs to the GTP cyclohydrolase I family.</text>
</comment>
<dbReference type="HAMAP" id="MF_00223">
    <property type="entry name" value="FolE"/>
    <property type="match status" value="1"/>
</dbReference>
<feature type="binding site" evidence="5">
    <location>
        <position position="105"/>
    </location>
    <ligand>
        <name>Zn(2+)</name>
        <dbReference type="ChEBI" id="CHEBI:29105"/>
    </ligand>
</feature>
<dbReference type="RefSeq" id="WP_083522208.1">
    <property type="nucleotide sequence ID" value="NZ_DF967972.1"/>
</dbReference>
<dbReference type="Gene3D" id="1.10.286.10">
    <property type="match status" value="1"/>
</dbReference>
<organism evidence="7">
    <name type="scientific">Longilinea arvoryzae</name>
    <dbReference type="NCBI Taxonomy" id="360412"/>
    <lineage>
        <taxon>Bacteria</taxon>
        <taxon>Bacillati</taxon>
        <taxon>Chloroflexota</taxon>
        <taxon>Anaerolineae</taxon>
        <taxon>Anaerolineales</taxon>
        <taxon>Anaerolineaceae</taxon>
        <taxon>Longilinea</taxon>
    </lineage>
</organism>
<keyword evidence="5" id="KW-0862">Zinc</keyword>
<evidence type="ECO:0000256" key="1">
    <source>
        <dbReference type="ARBA" id="ARBA00001052"/>
    </source>
</evidence>
<dbReference type="GO" id="GO:0005737">
    <property type="term" value="C:cytoplasm"/>
    <property type="evidence" value="ECO:0007669"/>
    <property type="project" value="TreeGrafter"/>
</dbReference>
<dbReference type="EC" id="3.5.4.16" evidence="5"/>
<dbReference type="FunFam" id="3.30.1130.10:FF:000001">
    <property type="entry name" value="GTP cyclohydrolase 1"/>
    <property type="match status" value="1"/>
</dbReference>
<dbReference type="InterPro" id="IPR043133">
    <property type="entry name" value="GTP-CH-I_C/QueF"/>
</dbReference>
<keyword evidence="4 5" id="KW-0378">Hydrolase</keyword>
<keyword evidence="5" id="KW-0547">Nucleotide-binding</keyword>
<dbReference type="Proteomes" id="UP000055060">
    <property type="component" value="Unassembled WGS sequence"/>
</dbReference>
<dbReference type="NCBIfam" id="NF006826">
    <property type="entry name" value="PRK09347.1-3"/>
    <property type="match status" value="1"/>
</dbReference>
<dbReference type="GO" id="GO:0003934">
    <property type="term" value="F:GTP cyclohydrolase I activity"/>
    <property type="evidence" value="ECO:0007669"/>
    <property type="project" value="UniProtKB-UniRule"/>
</dbReference>
<feature type="binding site" evidence="5">
    <location>
        <position position="176"/>
    </location>
    <ligand>
        <name>Zn(2+)</name>
        <dbReference type="ChEBI" id="CHEBI:29105"/>
    </ligand>
</feature>
<evidence type="ECO:0000313" key="8">
    <source>
        <dbReference type="Proteomes" id="UP000055060"/>
    </source>
</evidence>
<keyword evidence="3 5" id="KW-0554">One-carbon metabolism</keyword>